<proteinExistence type="inferred from homology"/>
<evidence type="ECO:0000256" key="5">
    <source>
        <dbReference type="ARBA" id="ARBA00022759"/>
    </source>
</evidence>
<dbReference type="SMART" id="SM00485">
    <property type="entry name" value="XPGN"/>
    <property type="match status" value="1"/>
</dbReference>
<evidence type="ECO:0000313" key="23">
    <source>
        <dbReference type="Proteomes" id="UP000779233"/>
    </source>
</evidence>
<dbReference type="EMBL" id="CAJZCX010000014">
    <property type="protein sequence ID" value="CAG9483264.1"/>
    <property type="molecule type" value="Genomic_DNA"/>
</dbReference>
<evidence type="ECO:0000256" key="7">
    <source>
        <dbReference type="ARBA" id="ARBA00022801"/>
    </source>
</evidence>
<dbReference type="PRINTS" id="PR00853">
    <property type="entry name" value="XPGRADSUPER"/>
</dbReference>
<evidence type="ECO:0000256" key="17">
    <source>
        <dbReference type="SAM" id="Coils"/>
    </source>
</evidence>
<keyword evidence="12 16" id="KW-0539">Nucleus</keyword>
<dbReference type="Pfam" id="PF00752">
    <property type="entry name" value="XPG_N"/>
    <property type="match status" value="1"/>
</dbReference>
<comment type="subunit">
    <text evidence="15">Interacts with PCNA1 and PCNA2. Three molecules of FEN1 bind to one PCNA trimer with each molecule binding to one PCNA monomer. PCNA stimulates the nuclease activity without altering cleavage specificity.</text>
</comment>
<dbReference type="InterPro" id="IPR008918">
    <property type="entry name" value="HhH2"/>
</dbReference>
<feature type="domain" description="XPG N-terminal" evidence="21">
    <location>
        <begin position="1"/>
        <end position="109"/>
    </location>
</feature>
<keyword evidence="9 16" id="KW-0460">Magnesium</keyword>
<dbReference type="InterPro" id="IPR023426">
    <property type="entry name" value="Flap_endonuc"/>
</dbReference>
<feature type="coiled-coil region" evidence="17">
    <location>
        <begin position="99"/>
        <end position="128"/>
    </location>
</feature>
<dbReference type="Proteomes" id="UP000779233">
    <property type="component" value="Unassembled WGS sequence"/>
</dbReference>
<dbReference type="PROSITE" id="PS00842">
    <property type="entry name" value="XPG_2"/>
    <property type="match status" value="1"/>
</dbReference>
<keyword evidence="7 16" id="KW-0378">Hydrolase</keyword>
<dbReference type="GO" id="GO:0003677">
    <property type="term" value="F:DNA binding"/>
    <property type="evidence" value="ECO:0007669"/>
    <property type="project" value="UniProtKB-UniRule"/>
</dbReference>
<dbReference type="FunFam" id="1.10.150.20:FF:000009">
    <property type="entry name" value="Flap endonuclease 1"/>
    <property type="match status" value="1"/>
</dbReference>
<feature type="compositionally biased region" description="Basic and acidic residues" evidence="18">
    <location>
        <begin position="410"/>
        <end position="424"/>
    </location>
</feature>
<dbReference type="GO" id="GO:0005730">
    <property type="term" value="C:nucleolus"/>
    <property type="evidence" value="ECO:0007669"/>
    <property type="project" value="UniProtKB-SubCell"/>
</dbReference>
<dbReference type="CDD" id="cd09907">
    <property type="entry name" value="H3TH_FEN1-Euk"/>
    <property type="match status" value="1"/>
</dbReference>
<dbReference type="InterPro" id="IPR006084">
    <property type="entry name" value="XPG/Rad2"/>
</dbReference>
<feature type="domain" description="XPG-I" evidence="20">
    <location>
        <begin position="148"/>
        <end position="232"/>
    </location>
</feature>
<comment type="subcellular location">
    <subcellularLocation>
        <location evidence="16">Nucleus</location>
        <location evidence="16">Nucleolus</location>
    </subcellularLocation>
    <subcellularLocation>
        <location evidence="16">Nucleus</location>
        <location evidence="16">Nucleoplasm</location>
    </subcellularLocation>
    <subcellularLocation>
        <location evidence="16">Mitochondrion</location>
    </subcellularLocation>
    <text evidence="16">Resides mostly in the nucleoli and relocalizes to the nucleoplasm upon DNA damage.</text>
</comment>
<dbReference type="GO" id="GO:0006284">
    <property type="term" value="P:base-excision repair"/>
    <property type="evidence" value="ECO:0007669"/>
    <property type="project" value="UniProtKB-UniRule"/>
</dbReference>
<dbReference type="GO" id="GO:0017108">
    <property type="term" value="F:5'-flap endonuclease activity"/>
    <property type="evidence" value="ECO:0007669"/>
    <property type="project" value="UniProtKB-UniRule"/>
</dbReference>
<evidence type="ECO:0000256" key="9">
    <source>
        <dbReference type="ARBA" id="ARBA00022842"/>
    </source>
</evidence>
<evidence type="ECO:0000256" key="6">
    <source>
        <dbReference type="ARBA" id="ARBA00022763"/>
    </source>
</evidence>
<dbReference type="EC" id="3.1.-.-" evidence="16"/>
<dbReference type="Pfam" id="PF00867">
    <property type="entry name" value="XPG_I"/>
    <property type="match status" value="1"/>
</dbReference>
<keyword evidence="5 16" id="KW-0255">Endonuclease</keyword>
<dbReference type="Gene3D" id="1.10.150.20">
    <property type="entry name" value="5' to 3' exonuclease, C-terminal subdomain"/>
    <property type="match status" value="1"/>
</dbReference>
<comment type="caution">
    <text evidence="22">The sequence shown here is derived from an EMBL/GenBank/DDBJ whole genome shotgun (WGS) entry which is preliminary data.</text>
</comment>
<dbReference type="VEuPathDB" id="PlasmoDB:PVPAM_030012400"/>
<dbReference type="GO" id="GO:0043137">
    <property type="term" value="P:DNA replication, removal of RNA primer"/>
    <property type="evidence" value="ECO:0007669"/>
    <property type="project" value="UniProtKB-UniRule"/>
</dbReference>
<comment type="similarity">
    <text evidence="14 16">Belongs to the XPG/RAD2 endonuclease family. FEN1 subfamily.</text>
</comment>
<keyword evidence="4 16" id="KW-0479">Metal-binding</keyword>
<evidence type="ECO:0000256" key="4">
    <source>
        <dbReference type="ARBA" id="ARBA00022723"/>
    </source>
</evidence>
<feature type="domain" description="5'-3' exonuclease" evidence="19">
    <location>
        <begin position="28"/>
        <end position="326"/>
    </location>
</feature>
<dbReference type="GO" id="GO:0008409">
    <property type="term" value="F:5'-3' exonuclease activity"/>
    <property type="evidence" value="ECO:0007669"/>
    <property type="project" value="UniProtKB-UniRule"/>
</dbReference>
<evidence type="ECO:0000256" key="2">
    <source>
        <dbReference type="ARBA" id="ARBA00022705"/>
    </source>
</evidence>
<name>A0A8S4HK27_PLAVI</name>
<dbReference type="InterPro" id="IPR019974">
    <property type="entry name" value="XPG_CS"/>
</dbReference>
<dbReference type="FunFam" id="3.40.50.1010:FF:000016">
    <property type="entry name" value="Flap endonuclease 1"/>
    <property type="match status" value="1"/>
</dbReference>
<dbReference type="InterPro" id="IPR006085">
    <property type="entry name" value="XPG_DNA_repair_N"/>
</dbReference>
<dbReference type="SUPFAM" id="SSF88723">
    <property type="entry name" value="PIN domain-like"/>
    <property type="match status" value="1"/>
</dbReference>
<keyword evidence="8 16" id="KW-0269">Exonuclease</keyword>
<keyword evidence="1 16" id="KW-0597">Phosphoprotein</keyword>
<dbReference type="Gene3D" id="3.40.50.1010">
    <property type="entry name" value="5'-nuclease"/>
    <property type="match status" value="1"/>
</dbReference>
<gene>
    <name evidence="22" type="ORF">PVW1_030014900</name>
</gene>
<evidence type="ECO:0000256" key="16">
    <source>
        <dbReference type="HAMAP-Rule" id="MF_03140"/>
    </source>
</evidence>
<sequence length="638" mass="70774">MGIKGLTKFIADAAPNAIKEIKIENLMGRVVAIDASMSLYQFIIAIRDSEQYGNLTNESGETTSHISGLMSRSIKLMENGLKPIYVFDGAPPELKGSELEKRGEKRQKAEELLKKAKEEGNLEEIKKQSGRTVRVTRKQNEEAKKLLTLMGIPVVEAPCEAESQCAFLTKYNLAHATATEDADALVFGTKILIRNLNANASSANQNKNKNSSKRGYILTEINLEQVLKGLNLSMNEFIDFCILCGCDYCDTIKGIGSKTAYNLIKEYNSIEKIIENIDKNKYQVPSNFRFVEARDSFINPKVLPKEEVKIDWCEPKIEELKNFLIKDYNFNEVRVTNYINRLLKARKVTTQRRLDNFFTACTKKSTKLVIEESQSQSKTQKEAKSKRKGKKRDAPNDGAAKLNSKQSKKTKVEKEPKREKKDEEAPNGEAHNGDNNEDEETPGMGARDPFDTDDEEDNPSPNFFHQKSDSESGNVKKEKTEQEGNATTAGDVYNYPNGKDTAGSNTHLSSNSTLHSCNNVGSEKAPNEGMHTVGSSAPEAGTNHVGINHVGTNHVGINHVGINHVGTNHVGINHVGTNHVGINHVGSGDLFPPNVADCANNNADKAQPEMKKKNMLFLLPYCPKNVTNVKKRKSVQRC</sequence>
<dbReference type="SMART" id="SM00475">
    <property type="entry name" value="53EXOc"/>
    <property type="match status" value="1"/>
</dbReference>
<dbReference type="CDD" id="cd09867">
    <property type="entry name" value="PIN_FEN1"/>
    <property type="match status" value="1"/>
</dbReference>
<evidence type="ECO:0000256" key="14">
    <source>
        <dbReference type="ARBA" id="ARBA00034726"/>
    </source>
</evidence>
<evidence type="ECO:0000256" key="18">
    <source>
        <dbReference type="SAM" id="MobiDB-lite"/>
    </source>
</evidence>
<dbReference type="InterPro" id="IPR002421">
    <property type="entry name" value="5-3_exonuclease"/>
</dbReference>
<dbReference type="InterPro" id="IPR029060">
    <property type="entry name" value="PIN-like_dom_sf"/>
</dbReference>
<feature type="region of interest" description="Disordered" evidence="18">
    <location>
        <begin position="368"/>
        <end position="519"/>
    </location>
</feature>
<dbReference type="HAMAP" id="MF_00614">
    <property type="entry name" value="Fen"/>
    <property type="match status" value="1"/>
</dbReference>
<dbReference type="PROSITE" id="PS00841">
    <property type="entry name" value="XPG_1"/>
    <property type="match status" value="1"/>
</dbReference>
<dbReference type="InterPro" id="IPR036279">
    <property type="entry name" value="5-3_exonuclease_C_sf"/>
</dbReference>
<evidence type="ECO:0000259" key="20">
    <source>
        <dbReference type="SMART" id="SM00484"/>
    </source>
</evidence>
<evidence type="ECO:0000256" key="13">
    <source>
        <dbReference type="ARBA" id="ARBA00029382"/>
    </source>
</evidence>
<evidence type="ECO:0000256" key="10">
    <source>
        <dbReference type="ARBA" id="ARBA00023128"/>
    </source>
</evidence>
<evidence type="ECO:0000256" key="12">
    <source>
        <dbReference type="ARBA" id="ARBA00023242"/>
    </source>
</evidence>
<evidence type="ECO:0000256" key="11">
    <source>
        <dbReference type="ARBA" id="ARBA00023204"/>
    </source>
</evidence>
<comment type="cofactor">
    <cofactor evidence="16">
        <name>Mg(2+)</name>
        <dbReference type="ChEBI" id="CHEBI:18420"/>
    </cofactor>
    <text evidence="16">Binds 2 magnesium ions per subunit. They probably participate in the reaction catalyzed by the enzyme. May bind an additional third magnesium ion after substrate binding.</text>
</comment>
<keyword evidence="3 16" id="KW-0540">Nuclease</keyword>
<dbReference type="GO" id="GO:0005654">
    <property type="term" value="C:nucleoplasm"/>
    <property type="evidence" value="ECO:0007669"/>
    <property type="project" value="UniProtKB-SubCell"/>
</dbReference>
<dbReference type="PANTHER" id="PTHR11081">
    <property type="entry name" value="FLAP ENDONUCLEASE FAMILY MEMBER"/>
    <property type="match status" value="1"/>
</dbReference>
<evidence type="ECO:0000259" key="19">
    <source>
        <dbReference type="SMART" id="SM00475"/>
    </source>
</evidence>
<evidence type="ECO:0000256" key="15">
    <source>
        <dbReference type="ARBA" id="ARBA00063178"/>
    </source>
</evidence>
<keyword evidence="17" id="KW-0175">Coiled coil</keyword>
<dbReference type="SMART" id="SM00279">
    <property type="entry name" value="HhH2"/>
    <property type="match status" value="1"/>
</dbReference>
<evidence type="ECO:0000256" key="8">
    <source>
        <dbReference type="ARBA" id="ARBA00022839"/>
    </source>
</evidence>
<comment type="function">
    <text evidence="13 16">Structure-specific nuclease with 5'-flap endonuclease and 5'-3' exonuclease activities involved in DNA replication and repair. During DNA replication, cleaves the 5'-overhanging flap structure that is generated by displacement synthesis when DNA polymerase encounters the 5'-end of a downstream Okazaki fragment. It enters the flap from the 5'-end and then tracks to cleave the flap base, leaving a nick for ligation. Also involved in the long patch base excision repair (LP-BER) pathway, by cleaving within the apurinic/apyrimidinic (AP) site-terminated flap. Acts as a genome stabilization factor that prevents flaps from equilibrating into structures that lead to duplications and deletions. Also possesses 5'-3' exonuclease activity on nicked or gapped double-stranded DNA, and exhibits RNase H activity. Also involved in replication and repair of rDNA and in repairing mitochondrial DNA.</text>
</comment>
<evidence type="ECO:0000313" key="22">
    <source>
        <dbReference type="EMBL" id="CAG9483264.1"/>
    </source>
</evidence>
<organism evidence="22 23">
    <name type="scientific">Plasmodium vivax</name>
    <name type="common">malaria parasite P. vivax</name>
    <dbReference type="NCBI Taxonomy" id="5855"/>
    <lineage>
        <taxon>Eukaryota</taxon>
        <taxon>Sar</taxon>
        <taxon>Alveolata</taxon>
        <taxon>Apicomplexa</taxon>
        <taxon>Aconoidasida</taxon>
        <taxon>Haemosporida</taxon>
        <taxon>Plasmodiidae</taxon>
        <taxon>Plasmodium</taxon>
        <taxon>Plasmodium (Plasmodium)</taxon>
    </lineage>
</organism>
<protein>
    <recommendedName>
        <fullName evidence="16">Flap endonuclease 1</fullName>
        <shortName evidence="16">FEN-1</shortName>
        <ecNumber evidence="16">3.1.-.-</ecNumber>
    </recommendedName>
    <alternativeName>
        <fullName evidence="16">Flap structure-specific endonuclease 1</fullName>
    </alternativeName>
</protein>
<accession>A0A8S4HK27</accession>
<feature type="compositionally biased region" description="Polar residues" evidence="18">
    <location>
        <begin position="502"/>
        <end position="519"/>
    </location>
</feature>
<evidence type="ECO:0000256" key="1">
    <source>
        <dbReference type="ARBA" id="ARBA00022553"/>
    </source>
</evidence>
<reference evidence="22" key="1">
    <citation type="submission" date="2021-09" db="EMBL/GenBank/DDBJ databases">
        <authorList>
            <consortium name="Pathogen Informatics"/>
        </authorList>
    </citation>
    <scope>NUCLEOTIDE SEQUENCE</scope>
    <source>
        <strain evidence="22">PvW1</strain>
    </source>
</reference>
<keyword evidence="11 16" id="KW-0234">DNA repair</keyword>
<evidence type="ECO:0000256" key="3">
    <source>
        <dbReference type="ARBA" id="ARBA00022722"/>
    </source>
</evidence>
<dbReference type="GO" id="GO:0000287">
    <property type="term" value="F:magnesium ion binding"/>
    <property type="evidence" value="ECO:0007669"/>
    <property type="project" value="UniProtKB-UniRule"/>
</dbReference>
<dbReference type="PANTHER" id="PTHR11081:SF9">
    <property type="entry name" value="FLAP ENDONUCLEASE 1"/>
    <property type="match status" value="1"/>
</dbReference>
<keyword evidence="10 16" id="KW-0496">Mitochondrion</keyword>
<dbReference type="InterPro" id="IPR006086">
    <property type="entry name" value="XPG-I_dom"/>
</dbReference>
<dbReference type="SUPFAM" id="SSF47807">
    <property type="entry name" value="5' to 3' exonuclease, C-terminal subdomain"/>
    <property type="match status" value="1"/>
</dbReference>
<feature type="compositionally biased region" description="Basic and acidic residues" evidence="18">
    <location>
        <begin position="466"/>
        <end position="482"/>
    </location>
</feature>
<keyword evidence="6 16" id="KW-0227">DNA damage</keyword>
<dbReference type="AlphaFoldDB" id="A0A8S4HK27"/>
<keyword evidence="2 16" id="KW-0235">DNA replication</keyword>
<dbReference type="SMART" id="SM00484">
    <property type="entry name" value="XPGI"/>
    <property type="match status" value="1"/>
</dbReference>
<evidence type="ECO:0000259" key="21">
    <source>
        <dbReference type="SMART" id="SM00485"/>
    </source>
</evidence>
<dbReference type="GO" id="GO:0005739">
    <property type="term" value="C:mitochondrion"/>
    <property type="evidence" value="ECO:0007669"/>
    <property type="project" value="UniProtKB-SubCell"/>
</dbReference>